<dbReference type="GO" id="GO:0044550">
    <property type="term" value="P:secondary metabolite biosynthetic process"/>
    <property type="evidence" value="ECO:0007669"/>
    <property type="project" value="TreeGrafter"/>
</dbReference>
<dbReference type="GO" id="GO:0016746">
    <property type="term" value="F:acyltransferase activity"/>
    <property type="evidence" value="ECO:0007669"/>
    <property type="project" value="UniProtKB-KW"/>
</dbReference>
<keyword evidence="2" id="KW-0012">Acyltransferase</keyword>
<gene>
    <name evidence="4" type="ORF">EV192_102201</name>
</gene>
<keyword evidence="1" id="KW-0808">Transferase</keyword>
<proteinExistence type="predicted"/>
<comment type="caution">
    <text evidence="4">The sequence shown here is derived from an EMBL/GenBank/DDBJ whole genome shotgun (WGS) entry which is preliminary data.</text>
</comment>
<dbReference type="PANTHER" id="PTHR34069:SF2">
    <property type="entry name" value="BETA-KETOACYL-[ACYL-CARRIER-PROTEIN] SYNTHASE III"/>
    <property type="match status" value="1"/>
</dbReference>
<dbReference type="CDD" id="cd00827">
    <property type="entry name" value="init_cond_enzymes"/>
    <property type="match status" value="1"/>
</dbReference>
<dbReference type="Gene3D" id="3.40.47.10">
    <property type="match status" value="2"/>
</dbReference>
<dbReference type="PANTHER" id="PTHR34069">
    <property type="entry name" value="3-OXOACYL-[ACYL-CARRIER-PROTEIN] SYNTHASE 3"/>
    <property type="match status" value="1"/>
</dbReference>
<dbReference type="RefSeq" id="WP_132113563.1">
    <property type="nucleotide sequence ID" value="NZ_SLWS01000002.1"/>
</dbReference>
<dbReference type="AlphaFoldDB" id="A0A4R2JRD6"/>
<organism evidence="4 5">
    <name type="scientific">Actinocrispum wychmicini</name>
    <dbReference type="NCBI Taxonomy" id="1213861"/>
    <lineage>
        <taxon>Bacteria</taxon>
        <taxon>Bacillati</taxon>
        <taxon>Actinomycetota</taxon>
        <taxon>Actinomycetes</taxon>
        <taxon>Pseudonocardiales</taxon>
        <taxon>Pseudonocardiaceae</taxon>
        <taxon>Actinocrispum</taxon>
    </lineage>
</organism>
<keyword evidence="5" id="KW-1185">Reference proteome</keyword>
<dbReference type="InterPro" id="IPR013747">
    <property type="entry name" value="ACP_syn_III_C"/>
</dbReference>
<dbReference type="SUPFAM" id="SSF53901">
    <property type="entry name" value="Thiolase-like"/>
    <property type="match status" value="1"/>
</dbReference>
<dbReference type="Pfam" id="PF08541">
    <property type="entry name" value="ACP_syn_III_C"/>
    <property type="match status" value="1"/>
</dbReference>
<dbReference type="OrthoDB" id="7055207at2"/>
<evidence type="ECO:0000313" key="5">
    <source>
        <dbReference type="Proteomes" id="UP000295680"/>
    </source>
</evidence>
<dbReference type="InterPro" id="IPR016039">
    <property type="entry name" value="Thiolase-like"/>
</dbReference>
<dbReference type="EMBL" id="SLWS01000002">
    <property type="protein sequence ID" value="TCO62064.1"/>
    <property type="molecule type" value="Genomic_DNA"/>
</dbReference>
<evidence type="ECO:0000259" key="3">
    <source>
        <dbReference type="Pfam" id="PF08541"/>
    </source>
</evidence>
<evidence type="ECO:0000256" key="2">
    <source>
        <dbReference type="ARBA" id="ARBA00023315"/>
    </source>
</evidence>
<evidence type="ECO:0000256" key="1">
    <source>
        <dbReference type="ARBA" id="ARBA00022679"/>
    </source>
</evidence>
<feature type="domain" description="Beta-ketoacyl-[acyl-carrier-protein] synthase III C-terminal" evidence="3">
    <location>
        <begin position="245"/>
        <end position="333"/>
    </location>
</feature>
<reference evidence="4 5" key="1">
    <citation type="submission" date="2019-03" db="EMBL/GenBank/DDBJ databases">
        <title>Genomic Encyclopedia of Type Strains, Phase IV (KMG-IV): sequencing the most valuable type-strain genomes for metagenomic binning, comparative biology and taxonomic classification.</title>
        <authorList>
            <person name="Goeker M."/>
        </authorList>
    </citation>
    <scope>NUCLEOTIDE SEQUENCE [LARGE SCALE GENOMIC DNA]</scope>
    <source>
        <strain evidence="4 5">DSM 45934</strain>
    </source>
</reference>
<sequence length="339" mass="35297">MRWDSLYVAGVGTWLPEPLPVAAAVIEGKVDEARVEELAYKSVLVADELSPPEMAVRAADVAIGRAGIPRDEYSVVLHNTSWYQGHPMWPSGSYVGRHSVGAHVPCFEIQQRCNGALGSIELAGAHLASGISTGSAALLTTGDRFVAPAIDRWHCHPQSAVADGGTAAVLSAVGGFARVVATSTAVDNTLEQVNRGLRPFSELPPDPAEPFEYTSRYREYVAGPGGGDAAEQLKKVLITACETVLSDAGIGIDDVAVLVIPAVGAGRLSRVLGVPVERTSWDFAASTGHLASGGDQIAGFANLLETGSVSPGDHVMLFGGGGGYTCTAAVLQINEVPDW</sequence>
<dbReference type="Proteomes" id="UP000295680">
    <property type="component" value="Unassembled WGS sequence"/>
</dbReference>
<evidence type="ECO:0000313" key="4">
    <source>
        <dbReference type="EMBL" id="TCO62064.1"/>
    </source>
</evidence>
<name>A0A4R2JRD6_9PSEU</name>
<protein>
    <submittedName>
        <fullName evidence="4">3-oxoacyl-[acyl-carrier-protein] synthase-3</fullName>
    </submittedName>
</protein>
<accession>A0A4R2JRD6</accession>